<feature type="non-terminal residue" evidence="2">
    <location>
        <position position="244"/>
    </location>
</feature>
<sequence length="244" mass="28063">MQIGKQCSLRTILENEKGKVRCESEGILRKFSCIKAAFMTSFGKAMKNLQDEYVDISTAVEMYYSLTMLLNELETSFPIYKDSAEEKMHIRNSESVPSCSAVKIQRPKRQIKRKRFFDELSESEKEPESPEKETLSDCDEMCRIMKVVYLILSSISLQDVGFKENIVVYPNVYTTLKIHNCTPATNYSSEKSFSGLKSIKNYLLTAQNQERLVYLGVLAIESDMSVSLDFEEVIITFDNVKVRW</sequence>
<dbReference type="InterPro" id="IPR008906">
    <property type="entry name" value="HATC_C_dom"/>
</dbReference>
<organism evidence="2 3">
    <name type="scientific">Dryococelus australis</name>
    <dbReference type="NCBI Taxonomy" id="614101"/>
    <lineage>
        <taxon>Eukaryota</taxon>
        <taxon>Metazoa</taxon>
        <taxon>Ecdysozoa</taxon>
        <taxon>Arthropoda</taxon>
        <taxon>Hexapoda</taxon>
        <taxon>Insecta</taxon>
        <taxon>Pterygota</taxon>
        <taxon>Neoptera</taxon>
        <taxon>Polyneoptera</taxon>
        <taxon>Phasmatodea</taxon>
        <taxon>Verophasmatodea</taxon>
        <taxon>Anareolatae</taxon>
        <taxon>Phasmatidae</taxon>
        <taxon>Eurycanthinae</taxon>
        <taxon>Dryococelus</taxon>
    </lineage>
</organism>
<dbReference type="Pfam" id="PF05699">
    <property type="entry name" value="Dimer_Tnp_hAT"/>
    <property type="match status" value="1"/>
</dbReference>
<evidence type="ECO:0000313" key="2">
    <source>
        <dbReference type="EMBL" id="KAJ8898559.1"/>
    </source>
</evidence>
<keyword evidence="3" id="KW-1185">Reference proteome</keyword>
<reference evidence="2 3" key="1">
    <citation type="submission" date="2023-02" db="EMBL/GenBank/DDBJ databases">
        <title>LHISI_Scaffold_Assembly.</title>
        <authorList>
            <person name="Stuart O.P."/>
            <person name="Cleave R."/>
            <person name="Magrath M.J.L."/>
            <person name="Mikheyev A.S."/>
        </authorList>
    </citation>
    <scope>NUCLEOTIDE SEQUENCE [LARGE SCALE GENOMIC DNA]</scope>
    <source>
        <strain evidence="2">Daus_M_001</strain>
        <tissue evidence="2">Leg muscle</tissue>
    </source>
</reference>
<gene>
    <name evidence="2" type="ORF">PR048_003919</name>
</gene>
<name>A0ABQ9IPC2_9NEOP</name>
<comment type="caution">
    <text evidence="2">The sequence shown here is derived from an EMBL/GenBank/DDBJ whole genome shotgun (WGS) entry which is preliminary data.</text>
</comment>
<evidence type="ECO:0000313" key="3">
    <source>
        <dbReference type="Proteomes" id="UP001159363"/>
    </source>
</evidence>
<dbReference type="PANTHER" id="PTHR45749:SF21">
    <property type="entry name" value="DUF4371 DOMAIN-CONTAINING PROTEIN"/>
    <property type="match status" value="1"/>
</dbReference>
<dbReference type="EMBL" id="JARBHB010000001">
    <property type="protein sequence ID" value="KAJ8898559.1"/>
    <property type="molecule type" value="Genomic_DNA"/>
</dbReference>
<accession>A0ABQ9IPC2</accession>
<dbReference type="PANTHER" id="PTHR45749">
    <property type="match status" value="1"/>
</dbReference>
<protein>
    <recommendedName>
        <fullName evidence="1">HAT C-terminal dimerisation domain-containing protein</fullName>
    </recommendedName>
</protein>
<evidence type="ECO:0000259" key="1">
    <source>
        <dbReference type="Pfam" id="PF05699"/>
    </source>
</evidence>
<proteinExistence type="predicted"/>
<dbReference type="Proteomes" id="UP001159363">
    <property type="component" value="Chromosome 1"/>
</dbReference>
<feature type="domain" description="HAT C-terminal dimerisation" evidence="1">
    <location>
        <begin position="163"/>
        <end position="223"/>
    </location>
</feature>